<dbReference type="EMBL" id="FNOI01000003">
    <property type="protein sequence ID" value="SDX03384.1"/>
    <property type="molecule type" value="Genomic_DNA"/>
</dbReference>
<dbReference type="Proteomes" id="UP000199441">
    <property type="component" value="Unassembled WGS sequence"/>
</dbReference>
<evidence type="ECO:0000313" key="1">
    <source>
        <dbReference type="EMBL" id="SDX03384.1"/>
    </source>
</evidence>
<evidence type="ECO:0000313" key="2">
    <source>
        <dbReference type="Proteomes" id="UP000199441"/>
    </source>
</evidence>
<dbReference type="InterPro" id="IPR036513">
    <property type="entry name" value="STAS_dom_sf"/>
</dbReference>
<proteinExistence type="predicted"/>
<reference evidence="2" key="1">
    <citation type="submission" date="2016-10" db="EMBL/GenBank/DDBJ databases">
        <authorList>
            <person name="Varghese N."/>
            <person name="Submissions S."/>
        </authorList>
    </citation>
    <scope>NUCLEOTIDE SEQUENCE [LARGE SCALE GENOMIC DNA]</scope>
    <source>
        <strain evidence="2">DSM 26922</strain>
    </source>
</reference>
<dbReference type="AlphaFoldDB" id="A0A1H2YFI1"/>
<dbReference type="Gene3D" id="3.40.50.10600">
    <property type="entry name" value="SpoIIaa-like domains"/>
    <property type="match status" value="1"/>
</dbReference>
<dbReference type="SUPFAM" id="SSF52091">
    <property type="entry name" value="SpoIIaa-like"/>
    <property type="match status" value="1"/>
</dbReference>
<dbReference type="InterPro" id="IPR038396">
    <property type="entry name" value="SpoIIAA-like_sf"/>
</dbReference>
<dbReference type="STRING" id="670155.SAMN04488001_2307"/>
<dbReference type="InterPro" id="IPR021866">
    <property type="entry name" value="SpoIIAA-like"/>
</dbReference>
<organism evidence="1 2">
    <name type="scientific">Litoreibacter albidus</name>
    <dbReference type="NCBI Taxonomy" id="670155"/>
    <lineage>
        <taxon>Bacteria</taxon>
        <taxon>Pseudomonadati</taxon>
        <taxon>Pseudomonadota</taxon>
        <taxon>Alphaproteobacteria</taxon>
        <taxon>Rhodobacterales</taxon>
        <taxon>Roseobacteraceae</taxon>
        <taxon>Litoreibacter</taxon>
    </lineage>
</organism>
<sequence>MFTVTPVSPDLVQIEIGGKITAEEMSSGLDALLPLTKSMTDGRMLALYHDIEFPEAGAILEEMKRLPQLFSVIGKVKKVAIVSNQKWIRDMAELEGKVLPGTSIRSFEFKDRAHADAYLGTVDSDADDDDDAENFPV</sequence>
<keyword evidence="2" id="KW-1185">Reference proteome</keyword>
<protein>
    <submittedName>
        <fullName evidence="1">SpoIIAA-like</fullName>
    </submittedName>
</protein>
<dbReference type="Pfam" id="PF11964">
    <property type="entry name" value="SpoIIAA-like"/>
    <property type="match status" value="1"/>
</dbReference>
<dbReference type="RefSeq" id="WP_089947062.1">
    <property type="nucleotide sequence ID" value="NZ_FNOI01000003.1"/>
</dbReference>
<name>A0A1H2YFI1_9RHOB</name>
<gene>
    <name evidence="1" type="ORF">SAMN04488001_2307</name>
</gene>
<dbReference type="OrthoDB" id="7619266at2"/>
<accession>A0A1H2YFI1</accession>